<keyword evidence="3" id="KW-0812">Transmembrane</keyword>
<feature type="region of interest" description="Disordered" evidence="2">
    <location>
        <begin position="217"/>
        <end position="247"/>
    </location>
</feature>
<keyword evidence="1" id="KW-0175">Coiled coil</keyword>
<evidence type="ECO:0000256" key="2">
    <source>
        <dbReference type="SAM" id="MobiDB-lite"/>
    </source>
</evidence>
<reference evidence="5" key="1">
    <citation type="journal article" date="2011" name="BMC Genomics">
        <title>Complete genome sequence of the filamentous anoxygenic phototrophic bacterium Chloroflexus aurantiacus.</title>
        <authorList>
            <person name="Tang K.H."/>
            <person name="Barry K."/>
            <person name="Chertkov O."/>
            <person name="Dalin E."/>
            <person name="Han C.S."/>
            <person name="Hauser L.J."/>
            <person name="Honchak B.M."/>
            <person name="Karbach L.E."/>
            <person name="Land M.L."/>
            <person name="Lapidus A."/>
            <person name="Larimer F.W."/>
            <person name="Mikhailova N."/>
            <person name="Pitluck S."/>
            <person name="Pierson B.K."/>
            <person name="Blankenship R.E."/>
        </authorList>
    </citation>
    <scope>NUCLEOTIDE SEQUENCE [LARGE SCALE GENOMIC DNA]</scope>
    <source>
        <strain evidence="5">ATCC 29366 / DSM 635 / J-10-fl</strain>
    </source>
</reference>
<dbReference type="KEGG" id="cau:Caur_0882"/>
<protein>
    <submittedName>
        <fullName evidence="4">Uncharacterized protein</fullName>
    </submittedName>
</protein>
<dbReference type="eggNOG" id="ENOG5032J9Z">
    <property type="taxonomic scope" value="Bacteria"/>
</dbReference>
<evidence type="ECO:0000256" key="1">
    <source>
        <dbReference type="SAM" id="Coils"/>
    </source>
</evidence>
<keyword evidence="5" id="KW-1185">Reference proteome</keyword>
<dbReference type="EnsemblBacteria" id="ABY34115">
    <property type="protein sequence ID" value="ABY34115"/>
    <property type="gene ID" value="Caur_0882"/>
</dbReference>
<gene>
    <name evidence="4" type="ordered locus">Caur_0882</name>
</gene>
<proteinExistence type="predicted"/>
<dbReference type="AlphaFoldDB" id="A9WH20"/>
<feature type="transmembrane region" description="Helical" evidence="3">
    <location>
        <begin position="47"/>
        <end position="75"/>
    </location>
</feature>
<dbReference type="STRING" id="324602.Caur_0882"/>
<feature type="region of interest" description="Disordered" evidence="2">
    <location>
        <begin position="11"/>
        <end position="38"/>
    </location>
</feature>
<keyword evidence="3" id="KW-1133">Transmembrane helix</keyword>
<evidence type="ECO:0000313" key="4">
    <source>
        <dbReference type="EMBL" id="ABY34115.1"/>
    </source>
</evidence>
<evidence type="ECO:0000313" key="5">
    <source>
        <dbReference type="Proteomes" id="UP000002008"/>
    </source>
</evidence>
<sequence>MIQYRVCPRRLDEKTMTQPEPNQNPLPQVPARTAPPPTQSRSCLSRLIGFIGWLFTIAIAVGLALVVAGGILYWAGVDLTTPQQIREANEGVQTLQALTTSQAESIGQLQTAQAQTLSDLNGARERIDELEVQADALATAATAQVGQAATAVALGRALQTAVAEAVVLQDQLAEERVLVAVVATVQAQQNERIREVELRSERLIRFLNRLSDIAGDTAEDVTTPTPLATPPAVSPTPTSTVQVTPTP</sequence>
<dbReference type="Proteomes" id="UP000002008">
    <property type="component" value="Chromosome"/>
</dbReference>
<keyword evidence="3" id="KW-0472">Membrane</keyword>
<dbReference type="HOGENOM" id="CLU_1183317_0_0_0"/>
<evidence type="ECO:0000256" key="3">
    <source>
        <dbReference type="SAM" id="Phobius"/>
    </source>
</evidence>
<feature type="compositionally biased region" description="Low complexity" evidence="2">
    <location>
        <begin position="235"/>
        <end position="247"/>
    </location>
</feature>
<dbReference type="EMBL" id="CP000909">
    <property type="protein sequence ID" value="ABY34115.1"/>
    <property type="molecule type" value="Genomic_DNA"/>
</dbReference>
<dbReference type="PATRIC" id="fig|324602.8.peg.1011"/>
<name>A9WH20_CHLAA</name>
<feature type="coiled-coil region" evidence="1">
    <location>
        <begin position="113"/>
        <end position="140"/>
    </location>
</feature>
<accession>A9WH20</accession>
<organism evidence="4 5">
    <name type="scientific">Chloroflexus aurantiacus (strain ATCC 29366 / DSM 635 / J-10-fl)</name>
    <dbReference type="NCBI Taxonomy" id="324602"/>
    <lineage>
        <taxon>Bacteria</taxon>
        <taxon>Bacillati</taxon>
        <taxon>Chloroflexota</taxon>
        <taxon>Chloroflexia</taxon>
        <taxon>Chloroflexales</taxon>
        <taxon>Chloroflexineae</taxon>
        <taxon>Chloroflexaceae</taxon>
        <taxon>Chloroflexus</taxon>
    </lineage>
</organism>
<dbReference type="InParanoid" id="A9WH20"/>
<feature type="compositionally biased region" description="Pro residues" evidence="2">
    <location>
        <begin position="22"/>
        <end position="38"/>
    </location>
</feature>